<dbReference type="EMBL" id="OZ021741">
    <property type="protein sequence ID" value="CAK9325844.1"/>
    <property type="molecule type" value="Genomic_DNA"/>
</dbReference>
<sequence length="117" mass="13283">MGSCWKTNLCVGNLQSPLQMRRQPLSSRKNSRRRADLWFQAANLHQGRRFRRSVLRLKVQQPLNSSEKVDRSCLVGAKRSDVGNLVNCLEAAELAKGCRSRVFWMAAAVALGSRDRR</sequence>
<gene>
    <name evidence="1" type="ORF">CITCOLO1_LOCUS18117</name>
</gene>
<name>A0ABP0YZ78_9ROSI</name>
<accession>A0ABP0YZ78</accession>
<proteinExistence type="predicted"/>
<reference evidence="1 2" key="1">
    <citation type="submission" date="2024-03" db="EMBL/GenBank/DDBJ databases">
        <authorList>
            <person name="Gkanogiannis A."/>
            <person name="Becerra Lopez-Lavalle L."/>
        </authorList>
    </citation>
    <scope>NUCLEOTIDE SEQUENCE [LARGE SCALE GENOMIC DNA]</scope>
</reference>
<evidence type="ECO:0000313" key="1">
    <source>
        <dbReference type="EMBL" id="CAK9325844.1"/>
    </source>
</evidence>
<organism evidence="1 2">
    <name type="scientific">Citrullus colocynthis</name>
    <name type="common">colocynth</name>
    <dbReference type="NCBI Taxonomy" id="252529"/>
    <lineage>
        <taxon>Eukaryota</taxon>
        <taxon>Viridiplantae</taxon>
        <taxon>Streptophyta</taxon>
        <taxon>Embryophyta</taxon>
        <taxon>Tracheophyta</taxon>
        <taxon>Spermatophyta</taxon>
        <taxon>Magnoliopsida</taxon>
        <taxon>eudicotyledons</taxon>
        <taxon>Gunneridae</taxon>
        <taxon>Pentapetalae</taxon>
        <taxon>rosids</taxon>
        <taxon>fabids</taxon>
        <taxon>Cucurbitales</taxon>
        <taxon>Cucurbitaceae</taxon>
        <taxon>Benincaseae</taxon>
        <taxon>Citrullus</taxon>
    </lineage>
</organism>
<evidence type="ECO:0000313" key="2">
    <source>
        <dbReference type="Proteomes" id="UP001642487"/>
    </source>
</evidence>
<keyword evidence="2" id="KW-1185">Reference proteome</keyword>
<dbReference type="Proteomes" id="UP001642487">
    <property type="component" value="Chromosome 7"/>
</dbReference>
<protein>
    <submittedName>
        <fullName evidence="1">Uncharacterized protein</fullName>
    </submittedName>
</protein>